<sequence>MAERDTSEREQDEAPEFGRAKRTEAEKREHDEEELDEALDETFPASDPVSPTRIDGPAS</sequence>
<dbReference type="RefSeq" id="WP_233721818.1">
    <property type="nucleotide sequence ID" value="NZ_JAJUWU010000028.1"/>
</dbReference>
<accession>A0A9X1T6L7</accession>
<feature type="compositionally biased region" description="Basic and acidic residues" evidence="1">
    <location>
        <begin position="16"/>
        <end position="30"/>
    </location>
</feature>
<proteinExistence type="predicted"/>
<feature type="region of interest" description="Disordered" evidence="1">
    <location>
        <begin position="1"/>
        <end position="59"/>
    </location>
</feature>
<dbReference type="EMBL" id="JAJUWU010000028">
    <property type="protein sequence ID" value="MCE7030746.1"/>
    <property type="molecule type" value="Genomic_DNA"/>
</dbReference>
<reference evidence="2" key="1">
    <citation type="submission" date="2022-01" db="EMBL/GenBank/DDBJ databases">
        <title>Jiella avicenniae sp. nov., a novel endophytic bacterium isolated from bark of Avicennia marina.</title>
        <authorList>
            <person name="Tuo L."/>
        </authorList>
    </citation>
    <scope>NUCLEOTIDE SEQUENCE</scope>
    <source>
        <strain evidence="2">CBK1P-4</strain>
    </source>
</reference>
<evidence type="ECO:0000256" key="1">
    <source>
        <dbReference type="SAM" id="MobiDB-lite"/>
    </source>
</evidence>
<organism evidence="2 3">
    <name type="scientific">Jiella avicenniae</name>
    <dbReference type="NCBI Taxonomy" id="2907202"/>
    <lineage>
        <taxon>Bacteria</taxon>
        <taxon>Pseudomonadati</taxon>
        <taxon>Pseudomonadota</taxon>
        <taxon>Alphaproteobacteria</taxon>
        <taxon>Hyphomicrobiales</taxon>
        <taxon>Aurantimonadaceae</taxon>
        <taxon>Jiella</taxon>
    </lineage>
</organism>
<dbReference type="AlphaFoldDB" id="A0A9X1T6L7"/>
<keyword evidence="3" id="KW-1185">Reference proteome</keyword>
<gene>
    <name evidence="2" type="ORF">LZD57_22405</name>
</gene>
<dbReference type="Proteomes" id="UP001139035">
    <property type="component" value="Unassembled WGS sequence"/>
</dbReference>
<feature type="compositionally biased region" description="Acidic residues" evidence="1">
    <location>
        <begin position="31"/>
        <end position="40"/>
    </location>
</feature>
<evidence type="ECO:0000313" key="2">
    <source>
        <dbReference type="EMBL" id="MCE7030746.1"/>
    </source>
</evidence>
<name>A0A9X1T6L7_9HYPH</name>
<evidence type="ECO:0000313" key="3">
    <source>
        <dbReference type="Proteomes" id="UP001139035"/>
    </source>
</evidence>
<protein>
    <submittedName>
        <fullName evidence="2">Uncharacterized protein</fullName>
    </submittedName>
</protein>
<comment type="caution">
    <text evidence="2">The sequence shown here is derived from an EMBL/GenBank/DDBJ whole genome shotgun (WGS) entry which is preliminary data.</text>
</comment>